<evidence type="ECO:0000313" key="2">
    <source>
        <dbReference type="EMBL" id="SHK30902.1"/>
    </source>
</evidence>
<dbReference type="SUPFAM" id="SSF53300">
    <property type="entry name" value="vWA-like"/>
    <property type="match status" value="1"/>
</dbReference>
<accession>A0A1M6REM5</accession>
<dbReference type="PANTHER" id="PTHR33608">
    <property type="entry name" value="BLL2464 PROTEIN"/>
    <property type="match status" value="1"/>
</dbReference>
<dbReference type="PANTHER" id="PTHR33608:SF6">
    <property type="entry name" value="BLL2464 PROTEIN"/>
    <property type="match status" value="1"/>
</dbReference>
<dbReference type="RefSeq" id="WP_073429987.1">
    <property type="nucleotide sequence ID" value="NZ_CADFGY010000018.1"/>
</dbReference>
<dbReference type="InterPro" id="IPR002881">
    <property type="entry name" value="DUF58"/>
</dbReference>
<organism evidence="2 3">
    <name type="scientific">Paraburkholderia terricola</name>
    <dbReference type="NCBI Taxonomy" id="169427"/>
    <lineage>
        <taxon>Bacteria</taxon>
        <taxon>Pseudomonadati</taxon>
        <taxon>Pseudomonadota</taxon>
        <taxon>Betaproteobacteria</taxon>
        <taxon>Burkholderiales</taxon>
        <taxon>Burkholderiaceae</taxon>
        <taxon>Paraburkholderia</taxon>
    </lineage>
</organism>
<evidence type="ECO:0000313" key="3">
    <source>
        <dbReference type="Proteomes" id="UP000184395"/>
    </source>
</evidence>
<sequence>MSAIHEFHYRMPSRTGGYRPGSHHGSSVGGGQAFATHARLFDHPDPRRLDLRASLRHVGRDWLVRMQRQRTAVTVHAVVDVSASMSFGSRRAKLEVVGDFVDSLGRSAFRVGDAVGLLAFDTGLRDDLMLPARHHRGAGAAMRAMLSEGGRPALRREGDGATGLRRAAERLSGRQGLVFVVSDFHWPLDTLRASFDLLMPALLVPIVVWDPFELEAPQENALMMMRDAESNGRRTLWMRPALRAQWRNAVAQRRARIDALCTAHGVRPFYLTGPFDPQALSRYFLELTA</sequence>
<dbReference type="OrthoDB" id="8996492at2"/>
<evidence type="ECO:0000259" key="1">
    <source>
        <dbReference type="Pfam" id="PF01882"/>
    </source>
</evidence>
<dbReference type="GeneID" id="301982292"/>
<dbReference type="KEGG" id="pts:CUJ90_29795"/>
<protein>
    <recommendedName>
        <fullName evidence="1">DUF58 domain-containing protein</fullName>
    </recommendedName>
</protein>
<dbReference type="Pfam" id="PF01882">
    <property type="entry name" value="DUF58"/>
    <property type="match status" value="1"/>
</dbReference>
<dbReference type="Proteomes" id="UP000184395">
    <property type="component" value="Unassembled WGS sequence"/>
</dbReference>
<reference evidence="2 3" key="1">
    <citation type="submission" date="2016-11" db="EMBL/GenBank/DDBJ databases">
        <authorList>
            <person name="Jaros S."/>
            <person name="Januszkiewicz K."/>
            <person name="Wedrychowicz H."/>
        </authorList>
    </citation>
    <scope>NUCLEOTIDE SEQUENCE [LARGE SCALE GENOMIC DNA]</scope>
    <source>
        <strain evidence="2 3">LMG 20594</strain>
    </source>
</reference>
<gene>
    <name evidence="2" type="ORF">SAMN05192548_101888</name>
</gene>
<dbReference type="AlphaFoldDB" id="A0A1M6REM5"/>
<feature type="domain" description="DUF58" evidence="1">
    <location>
        <begin position="47"/>
        <end position="255"/>
    </location>
</feature>
<proteinExistence type="predicted"/>
<dbReference type="InterPro" id="IPR036465">
    <property type="entry name" value="vWFA_dom_sf"/>
</dbReference>
<dbReference type="STRING" id="169427.SAMN05192548_101888"/>
<name>A0A1M6REM5_9BURK</name>
<dbReference type="EMBL" id="FRAB01000018">
    <property type="protein sequence ID" value="SHK30902.1"/>
    <property type="molecule type" value="Genomic_DNA"/>
</dbReference>